<comment type="catalytic activity">
    <reaction evidence="12">
        <text>L-threonyl-[protein] + ATP = O-phospho-L-threonyl-[protein] + ADP + H(+)</text>
        <dbReference type="Rhea" id="RHEA:46608"/>
        <dbReference type="Rhea" id="RHEA-COMP:11060"/>
        <dbReference type="Rhea" id="RHEA-COMP:11605"/>
        <dbReference type="ChEBI" id="CHEBI:15378"/>
        <dbReference type="ChEBI" id="CHEBI:30013"/>
        <dbReference type="ChEBI" id="CHEBI:30616"/>
        <dbReference type="ChEBI" id="CHEBI:61977"/>
        <dbReference type="ChEBI" id="CHEBI:456216"/>
        <dbReference type="EC" id="2.7.11.1"/>
    </reaction>
</comment>
<keyword evidence="6" id="KW-0732">Signal</keyword>
<dbReference type="PROSITE" id="PS50948">
    <property type="entry name" value="PAN"/>
    <property type="match status" value="1"/>
</dbReference>
<comment type="catalytic activity">
    <reaction evidence="13">
        <text>L-seryl-[protein] + ATP = O-phospho-L-seryl-[protein] + ADP + H(+)</text>
        <dbReference type="Rhea" id="RHEA:17989"/>
        <dbReference type="Rhea" id="RHEA-COMP:9863"/>
        <dbReference type="Rhea" id="RHEA-COMP:11604"/>
        <dbReference type="ChEBI" id="CHEBI:15378"/>
        <dbReference type="ChEBI" id="CHEBI:29999"/>
        <dbReference type="ChEBI" id="CHEBI:30616"/>
        <dbReference type="ChEBI" id="CHEBI:83421"/>
        <dbReference type="ChEBI" id="CHEBI:456216"/>
        <dbReference type="EC" id="2.7.11.1"/>
    </reaction>
</comment>
<evidence type="ECO:0000256" key="6">
    <source>
        <dbReference type="ARBA" id="ARBA00022729"/>
    </source>
</evidence>
<dbReference type="AlphaFoldDB" id="A0A445FNQ5"/>
<feature type="domain" description="Bulb-type lectin" evidence="16">
    <location>
        <begin position="49"/>
        <end position="176"/>
    </location>
</feature>
<name>A0A445FNQ5_GLYSO</name>
<dbReference type="SMART" id="SM00220">
    <property type="entry name" value="S_TKc"/>
    <property type="match status" value="1"/>
</dbReference>
<dbReference type="GO" id="GO:0030246">
    <property type="term" value="F:carbohydrate binding"/>
    <property type="evidence" value="ECO:0007669"/>
    <property type="project" value="UniProtKB-KW"/>
</dbReference>
<keyword evidence="18" id="KW-0430">Lectin</keyword>
<dbReference type="PROSITE" id="PS50011">
    <property type="entry name" value="PROTEIN_KINASE_DOM"/>
    <property type="match status" value="2"/>
</dbReference>
<proteinExistence type="predicted"/>
<evidence type="ECO:0000256" key="14">
    <source>
        <dbReference type="SAM" id="Phobius"/>
    </source>
</evidence>
<evidence type="ECO:0000256" key="5">
    <source>
        <dbReference type="ARBA" id="ARBA00022679"/>
    </source>
</evidence>
<dbReference type="FunFam" id="1.10.510.10:FF:000060">
    <property type="entry name" value="G-type lectin S-receptor-like serine/threonine-protein kinase"/>
    <property type="match status" value="1"/>
</dbReference>
<dbReference type="EC" id="2.7.11.1" evidence="2"/>
<evidence type="ECO:0000256" key="3">
    <source>
        <dbReference type="ARBA" id="ARBA00022475"/>
    </source>
</evidence>
<evidence type="ECO:0000259" key="16">
    <source>
        <dbReference type="PROSITE" id="PS50927"/>
    </source>
</evidence>
<dbReference type="InterPro" id="IPR008271">
    <property type="entry name" value="Ser/Thr_kinase_AS"/>
</dbReference>
<dbReference type="SMART" id="SM00108">
    <property type="entry name" value="B_lectin"/>
    <property type="match status" value="1"/>
</dbReference>
<dbReference type="GO" id="GO:0005524">
    <property type="term" value="F:ATP binding"/>
    <property type="evidence" value="ECO:0007669"/>
    <property type="project" value="UniProtKB-KW"/>
</dbReference>
<dbReference type="PANTHER" id="PTHR27002:SF926">
    <property type="entry name" value="OS07G0535800 PROTEIN"/>
    <property type="match status" value="1"/>
</dbReference>
<dbReference type="GO" id="GO:0004674">
    <property type="term" value="F:protein serine/threonine kinase activity"/>
    <property type="evidence" value="ECO:0007669"/>
    <property type="project" value="UniProtKB-KW"/>
</dbReference>
<evidence type="ECO:0000256" key="1">
    <source>
        <dbReference type="ARBA" id="ARBA00004251"/>
    </source>
</evidence>
<keyword evidence="14" id="KW-1133">Transmembrane helix</keyword>
<comment type="subcellular location">
    <subcellularLocation>
        <location evidence="1">Cell membrane</location>
        <topology evidence="1">Single-pass type I membrane protein</topology>
    </subcellularLocation>
</comment>
<dbReference type="Gene3D" id="3.30.200.20">
    <property type="entry name" value="Phosphorylase Kinase, domain 1"/>
    <property type="match status" value="2"/>
</dbReference>
<evidence type="ECO:0000256" key="12">
    <source>
        <dbReference type="ARBA" id="ARBA00047899"/>
    </source>
</evidence>
<dbReference type="SUPFAM" id="SSF56112">
    <property type="entry name" value="Protein kinase-like (PK-like)"/>
    <property type="match status" value="2"/>
</dbReference>
<keyword evidence="3" id="KW-1003">Cell membrane</keyword>
<dbReference type="CDD" id="cd00028">
    <property type="entry name" value="B_lectin"/>
    <property type="match status" value="1"/>
</dbReference>
<dbReference type="Gene3D" id="2.90.10.10">
    <property type="entry name" value="Bulb-type lectin domain"/>
    <property type="match status" value="1"/>
</dbReference>
<keyword evidence="9" id="KW-0067">ATP-binding</keyword>
<dbReference type="InterPro" id="IPR001245">
    <property type="entry name" value="Ser-Thr/Tyr_kinase_cat_dom"/>
</dbReference>
<dbReference type="InterPro" id="IPR011009">
    <property type="entry name" value="Kinase-like_dom_sf"/>
</dbReference>
<evidence type="ECO:0000313" key="18">
    <source>
        <dbReference type="EMBL" id="RZB50532.1"/>
    </source>
</evidence>
<evidence type="ECO:0000256" key="2">
    <source>
        <dbReference type="ARBA" id="ARBA00012513"/>
    </source>
</evidence>
<comment type="caution">
    <text evidence="18">The sequence shown here is derived from an EMBL/GenBank/DDBJ whole genome shotgun (WGS) entry which is preliminary data.</text>
</comment>
<keyword evidence="8 18" id="KW-0418">Kinase</keyword>
<evidence type="ECO:0000256" key="7">
    <source>
        <dbReference type="ARBA" id="ARBA00022741"/>
    </source>
</evidence>
<accession>A0A445FNQ5</accession>
<evidence type="ECO:0000256" key="4">
    <source>
        <dbReference type="ARBA" id="ARBA00022527"/>
    </source>
</evidence>
<dbReference type="PROSITE" id="PS50927">
    <property type="entry name" value="BULB_LECTIN"/>
    <property type="match status" value="1"/>
</dbReference>
<feature type="transmembrane region" description="Helical" evidence="14">
    <location>
        <begin position="415"/>
        <end position="440"/>
    </location>
</feature>
<dbReference type="InterPro" id="IPR001480">
    <property type="entry name" value="Bulb-type_lectin_dom"/>
</dbReference>
<dbReference type="InterPro" id="IPR000719">
    <property type="entry name" value="Prot_kinase_dom"/>
</dbReference>
<dbReference type="Pfam" id="PF07714">
    <property type="entry name" value="PK_Tyr_Ser-Thr"/>
    <property type="match status" value="2"/>
</dbReference>
<evidence type="ECO:0000256" key="11">
    <source>
        <dbReference type="ARBA" id="ARBA00023180"/>
    </source>
</evidence>
<dbReference type="Pfam" id="PF08276">
    <property type="entry name" value="PAN_2"/>
    <property type="match status" value="1"/>
</dbReference>
<dbReference type="CDD" id="cd14066">
    <property type="entry name" value="STKc_IRAK"/>
    <property type="match status" value="1"/>
</dbReference>
<keyword evidence="11" id="KW-0325">Glycoprotein</keyword>
<dbReference type="PANTHER" id="PTHR27002">
    <property type="entry name" value="RECEPTOR-LIKE SERINE/THREONINE-PROTEIN KINASE SD1-8"/>
    <property type="match status" value="1"/>
</dbReference>
<evidence type="ECO:0000259" key="17">
    <source>
        <dbReference type="PROSITE" id="PS50948"/>
    </source>
</evidence>
<dbReference type="SMART" id="SM00473">
    <property type="entry name" value="PAN_AP"/>
    <property type="match status" value="1"/>
</dbReference>
<feature type="domain" description="Apple" evidence="17">
    <location>
        <begin position="320"/>
        <end position="408"/>
    </location>
</feature>
<evidence type="ECO:0000256" key="10">
    <source>
        <dbReference type="ARBA" id="ARBA00023157"/>
    </source>
</evidence>
<dbReference type="SUPFAM" id="SSF51110">
    <property type="entry name" value="alpha-D-mannose-specific plant lectins"/>
    <property type="match status" value="1"/>
</dbReference>
<protein>
    <recommendedName>
        <fullName evidence="2">non-specific serine/threonine protein kinase</fullName>
        <ecNumber evidence="2">2.7.11.1</ecNumber>
    </recommendedName>
</protein>
<keyword evidence="18" id="KW-0675">Receptor</keyword>
<keyword evidence="19" id="KW-1185">Reference proteome</keyword>
<dbReference type="FunFam" id="3.30.200.20:FF:000195">
    <property type="entry name" value="G-type lectin S-receptor-like serine/threonine-protein kinase"/>
    <property type="match status" value="1"/>
</dbReference>
<dbReference type="GO" id="GO:0005886">
    <property type="term" value="C:plasma membrane"/>
    <property type="evidence" value="ECO:0007669"/>
    <property type="project" value="UniProtKB-SubCell"/>
</dbReference>
<keyword evidence="10" id="KW-1015">Disulfide bond</keyword>
<gene>
    <name evidence="18" type="ORF">D0Y65_047437</name>
</gene>
<feature type="domain" description="Protein kinase" evidence="15">
    <location>
        <begin position="938"/>
        <end position="1012"/>
    </location>
</feature>
<dbReference type="PROSITE" id="PS00108">
    <property type="entry name" value="PROTEIN_KINASE_ST"/>
    <property type="match status" value="1"/>
</dbReference>
<evidence type="ECO:0000256" key="13">
    <source>
        <dbReference type="ARBA" id="ARBA00048679"/>
    </source>
</evidence>
<dbReference type="Proteomes" id="UP000289340">
    <property type="component" value="Chromosome 18"/>
</dbReference>
<evidence type="ECO:0000256" key="9">
    <source>
        <dbReference type="ARBA" id="ARBA00022840"/>
    </source>
</evidence>
<keyword evidence="14" id="KW-0472">Membrane</keyword>
<keyword evidence="4" id="KW-0723">Serine/threonine-protein kinase</keyword>
<sequence>MVNNISNRHEFTAQALHVTPPMAFGNRILYFITFTCLLHSTKPSNFNGDTLFQGHDQLTTTNSLICSSGLFTLSFFQLDESEYFYLGIRLSVVNSSYNWVANRDEPIRDPSVALTIDQYGNLKIISNGGNSTIMLYSSSKPESNSNSTIITSAILQDNGNFVLQEINQDGSVKNILWQSFDYPTNMLLPGMKLGFDRKTGQNWSITSWRSGKSPLSGSFSLGLDHKTKEMVMWWREKIVWSSGQWSNGNFANLKSSLYEKDFVFEYYSDEDETYVKYVPVYGYIIMGSLGIIYGSSGASYSCSDNKYFLSGCSMPSAHKCTDVDSLYLGSSESRYGVMAGKGFIFDAKEKLSHFDCWMKCLNNCSCEAYSYVNADATGCEIWSKGTANFSDTNNLITGSRQIYFIRSGKGKTTSIWIISGIVGGALLLIISCFTCIKLWIKLKERAEKRKKQKELLTDIGRSTAISIAYGERKEQRKDGNTSDETYIFDFQTILEATANFSSTNKIGEGGFGPVYKGKLSNGQEIAIKRLSKSSGQGLIEFKNEAMLIVKLQHTSLVRLLGFCIDREERILVYEYMPNKSLNLYLFDSNKRNMLEWKIRCQIIEGVAQGLVYLHQYSRLKVIHRDLKASNILLDNELNPKISDFGTARIFELAESEEQTNRIVGTYGYMSPEYAMRGVISTKIDVYSFGVLLLEIVSGKKNSDDYPLNLVVYAWKLWNEGEALNLTDTLLDGSCPPIQVLRYIHIGLLCTQDQAKERPTMVQVVSFLSNEIAELPLPKQPGFCSSESMEEIEQPKSCSNEITMSLTSDLQCVSQITTTSQNVPTNNNGFQPKYTMLHRFHLYPAHNKTFKLERRHVTPGSSAHNNPPFDFIFKLEIDKNVPYHFVENHKRTKLLSEIGGNTAISIAYNEIREQRKDGRTSDDMHIFNFQTILEATAHFSSTNKIREGGFGPVYKGKLLIGQEVAIKRLSKRSGQGLIEFKNEAMLIVELQHTNLVSLFIFTRNRDSIIPMHF</sequence>
<keyword evidence="7" id="KW-0547">Nucleotide-binding</keyword>
<evidence type="ECO:0000256" key="8">
    <source>
        <dbReference type="ARBA" id="ARBA00022777"/>
    </source>
</evidence>
<evidence type="ECO:0000313" key="19">
    <source>
        <dbReference type="Proteomes" id="UP000289340"/>
    </source>
</evidence>
<dbReference type="EMBL" id="QZWG01000018">
    <property type="protein sequence ID" value="RZB50532.1"/>
    <property type="molecule type" value="Genomic_DNA"/>
</dbReference>
<dbReference type="Gene3D" id="1.10.510.10">
    <property type="entry name" value="Transferase(Phosphotransferase) domain 1"/>
    <property type="match status" value="1"/>
</dbReference>
<keyword evidence="14" id="KW-0812">Transmembrane</keyword>
<keyword evidence="5" id="KW-0808">Transferase</keyword>
<reference evidence="18 19" key="1">
    <citation type="submission" date="2018-09" db="EMBL/GenBank/DDBJ databases">
        <title>A high-quality reference genome of wild soybean provides a powerful tool to mine soybean genomes.</title>
        <authorList>
            <person name="Xie M."/>
            <person name="Chung C.Y.L."/>
            <person name="Li M.-W."/>
            <person name="Wong F.-L."/>
            <person name="Chan T.-F."/>
            <person name="Lam H.-M."/>
        </authorList>
    </citation>
    <scope>NUCLEOTIDE SEQUENCE [LARGE SCALE GENOMIC DNA]</scope>
    <source>
        <strain evidence="19">cv. W05</strain>
        <tissue evidence="18">Hypocotyl of etiolated seedlings</tissue>
    </source>
</reference>
<feature type="domain" description="Protein kinase" evidence="15">
    <location>
        <begin position="500"/>
        <end position="767"/>
    </location>
</feature>
<dbReference type="InterPro" id="IPR003609">
    <property type="entry name" value="Pan_app"/>
</dbReference>
<organism evidence="18 19">
    <name type="scientific">Glycine soja</name>
    <name type="common">Wild soybean</name>
    <dbReference type="NCBI Taxonomy" id="3848"/>
    <lineage>
        <taxon>Eukaryota</taxon>
        <taxon>Viridiplantae</taxon>
        <taxon>Streptophyta</taxon>
        <taxon>Embryophyta</taxon>
        <taxon>Tracheophyta</taxon>
        <taxon>Spermatophyta</taxon>
        <taxon>Magnoliopsida</taxon>
        <taxon>eudicotyledons</taxon>
        <taxon>Gunneridae</taxon>
        <taxon>Pentapetalae</taxon>
        <taxon>rosids</taxon>
        <taxon>fabids</taxon>
        <taxon>Fabales</taxon>
        <taxon>Fabaceae</taxon>
        <taxon>Papilionoideae</taxon>
        <taxon>50 kb inversion clade</taxon>
        <taxon>NPAAA clade</taxon>
        <taxon>indigoferoid/millettioid clade</taxon>
        <taxon>Phaseoleae</taxon>
        <taxon>Glycine</taxon>
        <taxon>Glycine subgen. Soja</taxon>
    </lineage>
</organism>
<dbReference type="InterPro" id="IPR036426">
    <property type="entry name" value="Bulb-type_lectin_dom_sf"/>
</dbReference>
<evidence type="ECO:0000259" key="15">
    <source>
        <dbReference type="PROSITE" id="PS50011"/>
    </source>
</evidence>
<dbReference type="Pfam" id="PF01453">
    <property type="entry name" value="B_lectin"/>
    <property type="match status" value="1"/>
</dbReference>